<dbReference type="Proteomes" id="UP001165366">
    <property type="component" value="Unassembled WGS sequence"/>
</dbReference>
<organism evidence="2 3">
    <name type="scientific">Rhodohalobacter sulfatireducens</name>
    <dbReference type="NCBI Taxonomy" id="2911366"/>
    <lineage>
        <taxon>Bacteria</taxon>
        <taxon>Pseudomonadati</taxon>
        <taxon>Balneolota</taxon>
        <taxon>Balneolia</taxon>
        <taxon>Balneolales</taxon>
        <taxon>Balneolaceae</taxon>
        <taxon>Rhodohalobacter</taxon>
    </lineage>
</organism>
<keyword evidence="1" id="KW-0802">TPR repeat</keyword>
<dbReference type="Pfam" id="PF14559">
    <property type="entry name" value="TPR_19"/>
    <property type="match status" value="1"/>
</dbReference>
<dbReference type="InterPro" id="IPR019734">
    <property type="entry name" value="TPR_rpt"/>
</dbReference>
<protein>
    <submittedName>
        <fullName evidence="2">Tetratricopeptide repeat protein</fullName>
    </submittedName>
</protein>
<gene>
    <name evidence="2" type="ORF">L6773_04805</name>
</gene>
<reference evidence="2" key="1">
    <citation type="submission" date="2022-01" db="EMBL/GenBank/DDBJ databases">
        <authorList>
            <person name="Wang Y."/>
        </authorList>
    </citation>
    <scope>NUCLEOTIDE SEQUENCE</scope>
    <source>
        <strain evidence="2">WB101</strain>
    </source>
</reference>
<dbReference type="RefSeq" id="WP_237852716.1">
    <property type="nucleotide sequence ID" value="NZ_JAKLWS010000004.1"/>
</dbReference>
<keyword evidence="3" id="KW-1185">Reference proteome</keyword>
<dbReference type="SUPFAM" id="SSF48452">
    <property type="entry name" value="TPR-like"/>
    <property type="match status" value="1"/>
</dbReference>
<evidence type="ECO:0000256" key="1">
    <source>
        <dbReference type="PROSITE-ProRule" id="PRU00339"/>
    </source>
</evidence>
<name>A0ABS9KAM3_9BACT</name>
<dbReference type="EMBL" id="JAKLWS010000004">
    <property type="protein sequence ID" value="MCG2587872.1"/>
    <property type="molecule type" value="Genomic_DNA"/>
</dbReference>
<reference evidence="2" key="2">
    <citation type="submission" date="2024-05" db="EMBL/GenBank/DDBJ databases">
        <title>Rhodohalobacter halophilus gen. nov., sp. nov., a moderately halophilic member of the family Balneolaceae.</title>
        <authorList>
            <person name="Xia J."/>
        </authorList>
    </citation>
    <scope>NUCLEOTIDE SEQUENCE</scope>
    <source>
        <strain evidence="2">WB101</strain>
    </source>
</reference>
<evidence type="ECO:0000313" key="2">
    <source>
        <dbReference type="EMBL" id="MCG2587872.1"/>
    </source>
</evidence>
<accession>A0ABS9KAM3</accession>
<sequence>MKSSRQKIRDLAAQLKEHPDDSFTKFALALELLKKDDVKKAKVLFESILKQDPDYLGVYYHLGKLYERTGRMKDAQQMFTDGLEIAKQQKNERTALELKEALETINIELNDDSIS</sequence>
<dbReference type="PROSITE" id="PS50005">
    <property type="entry name" value="TPR"/>
    <property type="match status" value="1"/>
</dbReference>
<evidence type="ECO:0000313" key="3">
    <source>
        <dbReference type="Proteomes" id="UP001165366"/>
    </source>
</evidence>
<dbReference type="Gene3D" id="1.25.40.10">
    <property type="entry name" value="Tetratricopeptide repeat domain"/>
    <property type="match status" value="1"/>
</dbReference>
<comment type="caution">
    <text evidence="2">The sequence shown here is derived from an EMBL/GenBank/DDBJ whole genome shotgun (WGS) entry which is preliminary data.</text>
</comment>
<dbReference type="SMART" id="SM00028">
    <property type="entry name" value="TPR"/>
    <property type="match status" value="2"/>
</dbReference>
<proteinExistence type="predicted"/>
<dbReference type="InterPro" id="IPR011990">
    <property type="entry name" value="TPR-like_helical_dom_sf"/>
</dbReference>
<feature type="repeat" description="TPR" evidence="1">
    <location>
        <begin position="56"/>
        <end position="89"/>
    </location>
</feature>